<dbReference type="OrthoDB" id="10477186at2759"/>
<gene>
    <name evidence="1" type="ORF">TRFO_02407</name>
</gene>
<dbReference type="RefSeq" id="XP_068347006.1">
    <property type="nucleotide sequence ID" value="XM_068490671.1"/>
</dbReference>
<dbReference type="InterPro" id="IPR051279">
    <property type="entry name" value="PP1-Reg/Actin-Interact_Protein"/>
</dbReference>
<dbReference type="AlphaFoldDB" id="A0A1J4J8Y6"/>
<organism evidence="1 2">
    <name type="scientific">Tritrichomonas foetus</name>
    <dbReference type="NCBI Taxonomy" id="1144522"/>
    <lineage>
        <taxon>Eukaryota</taxon>
        <taxon>Metamonada</taxon>
        <taxon>Parabasalia</taxon>
        <taxon>Tritrichomonadida</taxon>
        <taxon>Tritrichomonadidae</taxon>
        <taxon>Tritrichomonas</taxon>
    </lineage>
</organism>
<sequence length="753" mass="84403">MTTQGRTNLIHFPKQQLEKFNEFLWGATETIFVAQEVTKLHLNGGNAPRTIVVTSGAFYVFRPKNFNRIECGNIYSIISLTKVVYVEPDILNLTYGENTFVFKSSDALSIGQLLVNQHAMVAYQVPSYEPLRIESTPPSALKPSPELNFRPASLFQTRLIIWAHYYNTQFPLQNVRTFRDWDHKHSGPFKIDSTFEHNGAIAALAHTISWDADLKHLIIDSFAPDQLGPFLSTIFAQSFALSRISIENIASPLNTDFDLSAREDTAISSISFKGTHPHVVISFFNALEKFNGRIRVFQLSNCNIHNEELADIFQSIATLPCFMKLQYLSLDQLNINEFPLNEFSAMLSKLRVLSTVVINQLDLEGSDVLNLLLKQAQLPRHIEVTGLKFTVPVVAELPESVTHINISNSEFTVETFATLMKSILAKNRSSPLFLTASNIKGASTKQFLGQLENIELLPLIYELNWSGNRLLPKDMKALLSFLKTQTNLKFLDIEKCIFHEDQPEKSLQSLSEFLRETPIEGLGMLCDSSSPISIELLPFITSLSGCPGIKSFRLLNSQLKDAGIEPIIKMVQECPDICEIDIDGMEVSSTIDLIRLYNGLLMNPKIVSLSTPKKELALLGITKENMQPEVKKMLLALKTKKIPKNSMQRLALCEHLQVEIDDDEQGSELDFESMLTLIEPASLLSKPTAGPGKSKMNPLEELNAVMRAMVAVMRDEPSERQVEPVPMARMIMDHLVTSKKALKVAHGSSKHSI</sequence>
<dbReference type="InterPro" id="IPR032675">
    <property type="entry name" value="LRR_dom_sf"/>
</dbReference>
<dbReference type="GeneID" id="94825375"/>
<dbReference type="GO" id="GO:0030027">
    <property type="term" value="C:lamellipodium"/>
    <property type="evidence" value="ECO:0007669"/>
    <property type="project" value="TreeGrafter"/>
</dbReference>
<dbReference type="Gene3D" id="3.80.10.10">
    <property type="entry name" value="Ribonuclease Inhibitor"/>
    <property type="match status" value="1"/>
</dbReference>
<dbReference type="Proteomes" id="UP000179807">
    <property type="component" value="Unassembled WGS sequence"/>
</dbReference>
<dbReference type="PANTHER" id="PTHR24112:SF64">
    <property type="entry name" value="CHROMOSOME UNDETERMINED SCAFFOLD_46, WHOLE GENOME SHOTGUN SEQUENCE"/>
    <property type="match status" value="1"/>
</dbReference>
<dbReference type="SUPFAM" id="SSF52047">
    <property type="entry name" value="RNI-like"/>
    <property type="match status" value="1"/>
</dbReference>
<dbReference type="GO" id="GO:0016477">
    <property type="term" value="P:cell migration"/>
    <property type="evidence" value="ECO:0007669"/>
    <property type="project" value="TreeGrafter"/>
</dbReference>
<dbReference type="EMBL" id="MLAK01001370">
    <property type="protein sequence ID" value="OHS93869.1"/>
    <property type="molecule type" value="Genomic_DNA"/>
</dbReference>
<dbReference type="PANTHER" id="PTHR24112">
    <property type="entry name" value="LEUCINE-RICH REPEAT, ISOFORM F-RELATED"/>
    <property type="match status" value="1"/>
</dbReference>
<evidence type="ECO:0008006" key="3">
    <source>
        <dbReference type="Google" id="ProtNLM"/>
    </source>
</evidence>
<dbReference type="GO" id="GO:0005886">
    <property type="term" value="C:plasma membrane"/>
    <property type="evidence" value="ECO:0007669"/>
    <property type="project" value="TreeGrafter"/>
</dbReference>
<accession>A0A1J4J8Y6</accession>
<keyword evidence="2" id="KW-1185">Reference proteome</keyword>
<comment type="caution">
    <text evidence="1">The sequence shown here is derived from an EMBL/GenBank/DDBJ whole genome shotgun (WGS) entry which is preliminary data.</text>
</comment>
<protein>
    <recommendedName>
        <fullName evidence="3">Leucine Rich Repeat family protein</fullName>
    </recommendedName>
</protein>
<dbReference type="GO" id="GO:0034315">
    <property type="term" value="P:regulation of Arp2/3 complex-mediated actin nucleation"/>
    <property type="evidence" value="ECO:0007669"/>
    <property type="project" value="TreeGrafter"/>
</dbReference>
<proteinExistence type="predicted"/>
<dbReference type="VEuPathDB" id="TrichDB:TRFO_02407"/>
<evidence type="ECO:0000313" key="1">
    <source>
        <dbReference type="EMBL" id="OHS93869.1"/>
    </source>
</evidence>
<name>A0A1J4J8Y6_9EUKA</name>
<reference evidence="1" key="1">
    <citation type="submission" date="2016-10" db="EMBL/GenBank/DDBJ databases">
        <authorList>
            <person name="Benchimol M."/>
            <person name="Almeida L.G."/>
            <person name="Vasconcelos A.T."/>
            <person name="Perreira-Neves A."/>
            <person name="Rosa I.A."/>
            <person name="Tasca T."/>
            <person name="Bogo M.R."/>
            <person name="de Souza W."/>
        </authorList>
    </citation>
    <scope>NUCLEOTIDE SEQUENCE [LARGE SCALE GENOMIC DNA]</scope>
    <source>
        <strain evidence="1">K</strain>
    </source>
</reference>
<evidence type="ECO:0000313" key="2">
    <source>
        <dbReference type="Proteomes" id="UP000179807"/>
    </source>
</evidence>